<dbReference type="Gene3D" id="3.30.540.10">
    <property type="entry name" value="Fructose-1,6-Bisphosphatase, subunit A, domain 1"/>
    <property type="match status" value="1"/>
</dbReference>
<dbReference type="AlphaFoldDB" id="A0A1I5SC37"/>
<name>A0A1I5SC37_9GAMM</name>
<feature type="binding site" evidence="2">
    <location>
        <position position="74"/>
    </location>
    <ligand>
        <name>Mg(2+)</name>
        <dbReference type="ChEBI" id="CHEBI:18420"/>
        <label>1</label>
        <note>catalytic</note>
    </ligand>
</feature>
<feature type="binding site" evidence="2">
    <location>
        <position position="77"/>
    </location>
    <ligand>
        <name>Mg(2+)</name>
        <dbReference type="ChEBI" id="CHEBI:18420"/>
        <label>1</label>
        <note>catalytic</note>
    </ligand>
</feature>
<feature type="binding site" evidence="2">
    <location>
        <position position="202"/>
    </location>
    <ligand>
        <name>Mg(2+)</name>
        <dbReference type="ChEBI" id="CHEBI:18420"/>
        <label>1</label>
        <note>catalytic</note>
    </ligand>
</feature>
<dbReference type="EMBL" id="FOXM01000004">
    <property type="protein sequence ID" value="SFP68348.1"/>
    <property type="molecule type" value="Genomic_DNA"/>
</dbReference>
<sequence>MLNEVISLVLRAGVLIAAEAARPGGPRGAGDKADIDVEVEILLREGLLRLQLGDFWGEETGSALTGASHCWVVDPNDGTTDFLAGRPGSAISVGLLKDAIPVLGVVYAPVTTRGPDCIAWEHSMIGLMRNGRHICPNLDARQFDANSVVFVSTAADQQPELNTALCAPARFSPMPSIAYRLARVAAGDGIAGVSLYPVSPHDVVAGHALLKAAGGDLLDQDGHPIRYDNLNKPLCRSCFGGNLAASQRLAARPWRQRLSIP</sequence>
<dbReference type="GO" id="GO:0046872">
    <property type="term" value="F:metal ion binding"/>
    <property type="evidence" value="ECO:0007669"/>
    <property type="project" value="UniProtKB-KW"/>
</dbReference>
<comment type="similarity">
    <text evidence="1">Belongs to the inositol monophosphatase superfamily.</text>
</comment>
<gene>
    <name evidence="3" type="ORF">SAMN05216229_104303</name>
</gene>
<dbReference type="GO" id="GO:0006020">
    <property type="term" value="P:inositol metabolic process"/>
    <property type="evidence" value="ECO:0007669"/>
    <property type="project" value="TreeGrafter"/>
</dbReference>
<proteinExistence type="inferred from homology"/>
<accession>A0A1I5SC37</accession>
<reference evidence="4" key="1">
    <citation type="submission" date="2016-10" db="EMBL/GenBank/DDBJ databases">
        <authorList>
            <person name="Varghese N."/>
            <person name="Submissions S."/>
        </authorList>
    </citation>
    <scope>NUCLEOTIDE SEQUENCE [LARGE SCALE GENOMIC DNA]</scope>
    <source>
        <strain evidence="4">JCM 18195</strain>
    </source>
</reference>
<dbReference type="GO" id="GO:0007165">
    <property type="term" value="P:signal transduction"/>
    <property type="evidence" value="ECO:0007669"/>
    <property type="project" value="TreeGrafter"/>
</dbReference>
<organism evidence="3 4">
    <name type="scientific">Geopseudomonas sagittaria</name>
    <dbReference type="NCBI Taxonomy" id="1135990"/>
    <lineage>
        <taxon>Bacteria</taxon>
        <taxon>Pseudomonadati</taxon>
        <taxon>Pseudomonadota</taxon>
        <taxon>Gammaproteobacteria</taxon>
        <taxon>Pseudomonadales</taxon>
        <taxon>Pseudomonadaceae</taxon>
        <taxon>Geopseudomonas</taxon>
    </lineage>
</organism>
<dbReference type="InterPro" id="IPR000760">
    <property type="entry name" value="Inositol_monophosphatase-like"/>
</dbReference>
<evidence type="ECO:0000256" key="2">
    <source>
        <dbReference type="PIRSR" id="PIRSR600760-2"/>
    </source>
</evidence>
<keyword evidence="2" id="KW-0460">Magnesium</keyword>
<feature type="binding site" evidence="2">
    <location>
        <position position="58"/>
    </location>
    <ligand>
        <name>Mg(2+)</name>
        <dbReference type="ChEBI" id="CHEBI:18420"/>
        <label>1</label>
        <note>catalytic</note>
    </ligand>
</feature>
<keyword evidence="4" id="KW-1185">Reference proteome</keyword>
<dbReference type="RefSeq" id="WP_092429833.1">
    <property type="nucleotide sequence ID" value="NZ_FOXM01000004.1"/>
</dbReference>
<evidence type="ECO:0000313" key="4">
    <source>
        <dbReference type="Proteomes" id="UP000243084"/>
    </source>
</evidence>
<evidence type="ECO:0000313" key="3">
    <source>
        <dbReference type="EMBL" id="SFP68348.1"/>
    </source>
</evidence>
<dbReference type="Gene3D" id="3.40.190.80">
    <property type="match status" value="1"/>
</dbReference>
<dbReference type="OrthoDB" id="9785695at2"/>
<dbReference type="GO" id="GO:0008934">
    <property type="term" value="F:inositol monophosphate 1-phosphatase activity"/>
    <property type="evidence" value="ECO:0007669"/>
    <property type="project" value="TreeGrafter"/>
</dbReference>
<comment type="cofactor">
    <cofactor evidence="2">
        <name>Mg(2+)</name>
        <dbReference type="ChEBI" id="CHEBI:18420"/>
    </cofactor>
</comment>
<dbReference type="PANTHER" id="PTHR20854:SF4">
    <property type="entry name" value="INOSITOL-1-MONOPHOSPHATASE-RELATED"/>
    <property type="match status" value="1"/>
</dbReference>
<dbReference type="Proteomes" id="UP000243084">
    <property type="component" value="Unassembled WGS sequence"/>
</dbReference>
<keyword evidence="2" id="KW-0479">Metal-binding</keyword>
<evidence type="ECO:0000256" key="1">
    <source>
        <dbReference type="ARBA" id="ARBA00009759"/>
    </source>
</evidence>
<dbReference type="SUPFAM" id="SSF56655">
    <property type="entry name" value="Carbohydrate phosphatase"/>
    <property type="match status" value="1"/>
</dbReference>
<dbReference type="PANTHER" id="PTHR20854">
    <property type="entry name" value="INOSITOL MONOPHOSPHATASE"/>
    <property type="match status" value="1"/>
</dbReference>
<protein>
    <submittedName>
        <fullName evidence="3">Myo-inositol-1(Or 4)-monophosphatase</fullName>
    </submittedName>
</protein>
<dbReference type="Pfam" id="PF00459">
    <property type="entry name" value="Inositol_P"/>
    <property type="match status" value="1"/>
</dbReference>